<keyword evidence="3" id="KW-1185">Reference proteome</keyword>
<dbReference type="InterPro" id="IPR029058">
    <property type="entry name" value="AB_hydrolase_fold"/>
</dbReference>
<dbReference type="InterPro" id="IPR012908">
    <property type="entry name" value="PGAP1-ab_dom-like"/>
</dbReference>
<organism evidence="2 3">
    <name type="scientific">Floridaenema flaviceps BLCC-F50</name>
    <dbReference type="NCBI Taxonomy" id="3153642"/>
    <lineage>
        <taxon>Bacteria</taxon>
        <taxon>Bacillati</taxon>
        <taxon>Cyanobacteriota</taxon>
        <taxon>Cyanophyceae</taxon>
        <taxon>Oscillatoriophycideae</taxon>
        <taxon>Aerosakkonematales</taxon>
        <taxon>Aerosakkonemataceae</taxon>
        <taxon>Floridanema</taxon>
        <taxon>Floridanema flaviceps</taxon>
    </lineage>
</organism>
<protein>
    <submittedName>
        <fullName evidence="2">Esterase/lipase family protein</fullName>
    </submittedName>
</protein>
<reference evidence="2 3" key="1">
    <citation type="submission" date="2024-09" db="EMBL/GenBank/DDBJ databases">
        <title>Floridaenema gen nov. (Aerosakkonemataceae, Aerosakkonematales ord. nov., Cyanobacteria) from benthic tropical and subtropical fresh waters, with the description of four new species.</title>
        <authorList>
            <person name="Moretto J.A."/>
            <person name="Berthold D.E."/>
            <person name="Lefler F.W."/>
            <person name="Huang I.-S."/>
            <person name="Laughinghouse H. IV."/>
        </authorList>
    </citation>
    <scope>NUCLEOTIDE SEQUENCE [LARGE SCALE GENOMIC DNA]</scope>
    <source>
        <strain evidence="2 3">BLCC-F50</strain>
    </source>
</reference>
<dbReference type="EMBL" id="JBHFNR010000075">
    <property type="protein sequence ID" value="MFB2893470.1"/>
    <property type="molecule type" value="Genomic_DNA"/>
</dbReference>
<dbReference type="PANTHER" id="PTHR11440">
    <property type="entry name" value="LECITHIN-CHOLESTEROL ACYLTRANSFERASE-RELATED"/>
    <property type="match status" value="1"/>
</dbReference>
<evidence type="ECO:0000313" key="3">
    <source>
        <dbReference type="Proteomes" id="UP001576784"/>
    </source>
</evidence>
<proteinExistence type="predicted"/>
<dbReference type="Gene3D" id="3.40.50.1820">
    <property type="entry name" value="alpha/beta hydrolase"/>
    <property type="match status" value="1"/>
</dbReference>
<dbReference type="Pfam" id="PF07819">
    <property type="entry name" value="PGAP1"/>
    <property type="match status" value="1"/>
</dbReference>
<dbReference type="Proteomes" id="UP001576784">
    <property type="component" value="Unassembled WGS sequence"/>
</dbReference>
<evidence type="ECO:0000259" key="1">
    <source>
        <dbReference type="Pfam" id="PF07819"/>
    </source>
</evidence>
<gene>
    <name evidence="2" type="ORF">ACE1CI_11205</name>
</gene>
<name>A0ABV4XP23_9CYAN</name>
<comment type="caution">
    <text evidence="2">The sequence shown here is derived from an EMBL/GenBank/DDBJ whole genome shotgun (WGS) entry which is preliminary data.</text>
</comment>
<dbReference type="RefSeq" id="WP_413263128.1">
    <property type="nucleotide sequence ID" value="NZ_JBHFNR010000075.1"/>
</dbReference>
<accession>A0ABV4XP23</accession>
<evidence type="ECO:0000313" key="2">
    <source>
        <dbReference type="EMBL" id="MFB2893470.1"/>
    </source>
</evidence>
<feature type="domain" description="GPI inositol-deacylase PGAP1-like alpha/beta" evidence="1">
    <location>
        <begin position="142"/>
        <end position="222"/>
    </location>
</feature>
<sequence length="555" mass="64234">MSEPTRRPLPLILIRGFGGFDTSDEKKNAYQGFTEGTVYPQKQGENYIYEGLILRFMKSNWKYQDATNVVGYYNNVIDREPLIPEKLQRYKDPNIIAKFMHFKELGYFSGDKVIIDAGMALNLLENSADISNSIWIFRYYDLDDRVYETYGKALVRLIDFIIELTSLKTDRKPKVNIIAHSMGGLLVQQAVQVTYPEQRRKAEDYINKIVTLGTPHQGVTIQIIKNWLNIAAADDLKHFNPDFMGDKNNPISYNNFGKHFPLHRLLTIVGTNYRSYNNAISSRFNRLFSLEDELGINYNRSDGLVKQNAAQIPGSARTFVHKCHGGPDSLLTARESFEIATRFFFGNVRVRLRFVKGTVTRGKDFFGKSEFFLGVSIKPRGVDFELFHQSREAENCYGPFKKVAEQDKNINFSEQNQEMTFPWADDNKLIWEGYLNIIPILKDESIINKDMVIRLDFYVGERDLFGIGFSDNIIFHKQYYIRTLFPTENQSNLLLYRHTDEQFVDPNFQPPEEDKMPYLNGGWQFDVKGTGFEATFRIEIDEIPEDGEAIPFVMN</sequence>
<dbReference type="SUPFAM" id="SSF53474">
    <property type="entry name" value="alpha/beta-Hydrolases"/>
    <property type="match status" value="1"/>
</dbReference>